<feature type="transmembrane region" description="Helical" evidence="1">
    <location>
        <begin position="37"/>
        <end position="57"/>
    </location>
</feature>
<protein>
    <submittedName>
        <fullName evidence="2">NHL repeat containing protein</fullName>
    </submittedName>
</protein>
<dbReference type="SUPFAM" id="SSF63825">
    <property type="entry name" value="YWTD domain"/>
    <property type="match status" value="1"/>
</dbReference>
<gene>
    <name evidence="2" type="ORF">UT77_C0002G0009</name>
</gene>
<keyword evidence="1" id="KW-1133">Transmembrane helix</keyword>
<dbReference type="Proteomes" id="UP000034881">
    <property type="component" value="Unassembled WGS sequence"/>
</dbReference>
<reference evidence="2 3" key="1">
    <citation type="journal article" date="2015" name="Nature">
        <title>rRNA introns, odd ribosomes, and small enigmatic genomes across a large radiation of phyla.</title>
        <authorList>
            <person name="Brown C.T."/>
            <person name="Hug L.A."/>
            <person name="Thomas B.C."/>
            <person name="Sharon I."/>
            <person name="Castelle C.J."/>
            <person name="Singh A."/>
            <person name="Wilkins M.J."/>
            <person name="Williams K.H."/>
            <person name="Banfield J.F."/>
        </authorList>
    </citation>
    <scope>NUCLEOTIDE SEQUENCE [LARGE SCALE GENOMIC DNA]</scope>
</reference>
<comment type="caution">
    <text evidence="2">The sequence shown here is derived from an EMBL/GenBank/DDBJ whole genome shotgun (WGS) entry which is preliminary data.</text>
</comment>
<sequence>MNFSSENEIKRVDGIAKVIKRLQNVGSLLENAKLVKISLAVSLVVLILLTGGVVLYLKNNVVPELAQNSRGEPQFQQAKRPGEINVKATGSKYKTVSQKPTNGWFKTGQDADIMLSGVDFNNTGGALSFHHPGGIATDGKRLLLADTWNNRILIWNKLPTNGNTPPDLVLGQKDFISNNPGTGLDQLNWPISVSIAKDKVVVADTNNARILIWNSFPTSNAKAADFTIETKNSPGEERGISLIWPWGAWTDGEKLAITSTHGAGTVYLWNTFPANADQKPDVILRDKDFGTPRTITSNGKYLFVSDHNAKVSTKEMSKEGGGAATFVWKNWPNGDVPHDFVMNDWQSGVFLPDGKLALVGPLSPLMIWNKPPETGEDKADLTIGVANMGPFTTGAGYQFVTGDSSGLAFGDGRIYIGMGNGNKVVVYNKIPTSQTDFPDFAIGSPDINTNTLETNYIVANPILATDGKSLVTTSDFDRKMYVWKSLPDESGAYPDFVYTFNDTCHAVDNSVWGGNLLIGGRKTICYWKKLPINGEMPDKIFNGKIGSVEYDSVNGLAQDDKYFYLSAIKEGLKTAMLYVWEGVPDEGSRPIFSIPIDDLGRLDSDGRYLVGIVARKETIGVLEIDKLSTSSQLALVPADKISQNAPIRFNGPGSVVTRDNHLIASDVGFGRVMVWTNISDALAGKSADIVLGEENLQDTKQEIGRNKLFWPASLTFDGSFLWVGETKFSNRILRFSIH</sequence>
<dbReference type="EMBL" id="LBYB01000002">
    <property type="protein sequence ID" value="KKR42356.1"/>
    <property type="molecule type" value="Genomic_DNA"/>
</dbReference>
<dbReference type="SUPFAM" id="SSF75011">
    <property type="entry name" value="3-carboxy-cis,cis-mucoante lactonizing enzyme"/>
    <property type="match status" value="1"/>
</dbReference>
<keyword evidence="1" id="KW-0472">Membrane</keyword>
<accession>A0A0G0QY30</accession>
<evidence type="ECO:0000256" key="1">
    <source>
        <dbReference type="SAM" id="Phobius"/>
    </source>
</evidence>
<name>A0A0G0QY30_9BACT</name>
<keyword evidence="1" id="KW-0812">Transmembrane</keyword>
<evidence type="ECO:0000313" key="2">
    <source>
        <dbReference type="EMBL" id="KKR42356.1"/>
    </source>
</evidence>
<proteinExistence type="predicted"/>
<dbReference type="AlphaFoldDB" id="A0A0G0QY30"/>
<dbReference type="Gene3D" id="2.120.10.30">
    <property type="entry name" value="TolB, C-terminal domain"/>
    <property type="match status" value="1"/>
</dbReference>
<dbReference type="InterPro" id="IPR011042">
    <property type="entry name" value="6-blade_b-propeller_TolB-like"/>
</dbReference>
<evidence type="ECO:0000313" key="3">
    <source>
        <dbReference type="Proteomes" id="UP000034881"/>
    </source>
</evidence>
<organism evidence="2 3">
    <name type="scientific">Candidatus Daviesbacteria bacterium GW2011_GWC2_40_12</name>
    <dbReference type="NCBI Taxonomy" id="1618431"/>
    <lineage>
        <taxon>Bacteria</taxon>
        <taxon>Candidatus Daviesiibacteriota</taxon>
    </lineage>
</organism>